<organism evidence="1 2">
    <name type="scientific">Legionella drozanskii LLAP-1</name>
    <dbReference type="NCBI Taxonomy" id="1212489"/>
    <lineage>
        <taxon>Bacteria</taxon>
        <taxon>Pseudomonadati</taxon>
        <taxon>Pseudomonadota</taxon>
        <taxon>Gammaproteobacteria</taxon>
        <taxon>Legionellales</taxon>
        <taxon>Legionellaceae</taxon>
        <taxon>Legionella</taxon>
    </lineage>
</organism>
<evidence type="ECO:0000313" key="1">
    <source>
        <dbReference type="EMBL" id="KTC87829.1"/>
    </source>
</evidence>
<name>A0A0W0SY01_9GAMM</name>
<dbReference type="PATRIC" id="fig|1212489.4.peg.1532"/>
<proteinExistence type="predicted"/>
<keyword evidence="2" id="KW-1185">Reference proteome</keyword>
<protein>
    <submittedName>
        <fullName evidence="1">Uncharacterized protein</fullName>
    </submittedName>
</protein>
<dbReference type="AlphaFoldDB" id="A0A0W0SY01"/>
<accession>A0A0W0SY01</accession>
<sequence>MSWCYFWGIGQWQYLSLKAYLKRCRYVTDKSKQHQIYYDILSIQRLHGYLRGIIVFL</sequence>
<evidence type="ECO:0000313" key="2">
    <source>
        <dbReference type="Proteomes" id="UP000054736"/>
    </source>
</evidence>
<dbReference type="STRING" id="1212489.Ldro_1448"/>
<dbReference type="EMBL" id="LNXY01000020">
    <property type="protein sequence ID" value="KTC87829.1"/>
    <property type="molecule type" value="Genomic_DNA"/>
</dbReference>
<gene>
    <name evidence="1" type="ORF">Ldro_1448</name>
</gene>
<dbReference type="Proteomes" id="UP000054736">
    <property type="component" value="Unassembled WGS sequence"/>
</dbReference>
<reference evidence="1 2" key="1">
    <citation type="submission" date="2015-11" db="EMBL/GenBank/DDBJ databases">
        <title>Genomic analysis of 38 Legionella species identifies large and diverse effector repertoires.</title>
        <authorList>
            <person name="Burstein D."/>
            <person name="Amaro F."/>
            <person name="Zusman T."/>
            <person name="Lifshitz Z."/>
            <person name="Cohen O."/>
            <person name="Gilbert J.A."/>
            <person name="Pupko T."/>
            <person name="Shuman H.A."/>
            <person name="Segal G."/>
        </authorList>
    </citation>
    <scope>NUCLEOTIDE SEQUENCE [LARGE SCALE GENOMIC DNA]</scope>
    <source>
        <strain evidence="1 2">ATCC 700990</strain>
    </source>
</reference>
<comment type="caution">
    <text evidence="1">The sequence shown here is derived from an EMBL/GenBank/DDBJ whole genome shotgun (WGS) entry which is preliminary data.</text>
</comment>